<evidence type="ECO:0000259" key="1">
    <source>
        <dbReference type="Pfam" id="PF13614"/>
    </source>
</evidence>
<comment type="caution">
    <text evidence="2">The sequence shown here is derived from an EMBL/GenBank/DDBJ whole genome shotgun (WGS) entry which is preliminary data.</text>
</comment>
<dbReference type="PANTHER" id="PTHR13696">
    <property type="entry name" value="P-LOOP CONTAINING NUCLEOSIDE TRIPHOSPHATE HYDROLASE"/>
    <property type="match status" value="1"/>
</dbReference>
<gene>
    <name evidence="2" type="ORF">CJD38_08510</name>
</gene>
<dbReference type="PANTHER" id="PTHR13696:SF52">
    <property type="entry name" value="PARA FAMILY PROTEIN CT_582"/>
    <property type="match status" value="1"/>
</dbReference>
<name>A0A2T5MFM6_9GAMM</name>
<protein>
    <submittedName>
        <fullName evidence="2">Chromosome partitioning protein ParA</fullName>
    </submittedName>
</protein>
<keyword evidence="3" id="KW-1185">Reference proteome</keyword>
<reference evidence="2 3" key="1">
    <citation type="submission" date="2018-04" db="EMBL/GenBank/DDBJ databases">
        <title>Novel species isolated from glacier.</title>
        <authorList>
            <person name="Liu Q."/>
            <person name="Xin Y.-H."/>
        </authorList>
    </citation>
    <scope>NUCLEOTIDE SEQUENCE [LARGE SCALE GENOMIC DNA]</scope>
    <source>
        <strain evidence="2 3">GT1R17</strain>
    </source>
</reference>
<dbReference type="Gene3D" id="3.40.50.300">
    <property type="entry name" value="P-loop containing nucleotide triphosphate hydrolases"/>
    <property type="match status" value="1"/>
</dbReference>
<dbReference type="OrthoDB" id="9799330at2"/>
<dbReference type="RefSeq" id="WP_107939917.1">
    <property type="nucleotide sequence ID" value="NZ_QANS01000003.1"/>
</dbReference>
<dbReference type="Proteomes" id="UP000244248">
    <property type="component" value="Unassembled WGS sequence"/>
</dbReference>
<feature type="domain" description="AAA" evidence="1">
    <location>
        <begin position="1"/>
        <end position="164"/>
    </location>
</feature>
<dbReference type="Pfam" id="PF13614">
    <property type="entry name" value="AAA_31"/>
    <property type="match status" value="1"/>
</dbReference>
<proteinExistence type="predicted"/>
<evidence type="ECO:0000313" key="3">
    <source>
        <dbReference type="Proteomes" id="UP000244248"/>
    </source>
</evidence>
<dbReference type="CDD" id="cd02042">
    <property type="entry name" value="ParAB_family"/>
    <property type="match status" value="1"/>
</dbReference>
<dbReference type="AlphaFoldDB" id="A0A2T5MFM6"/>
<accession>A0A2T5MFM6</accession>
<dbReference type="SUPFAM" id="SSF52540">
    <property type="entry name" value="P-loop containing nucleoside triphosphate hydrolases"/>
    <property type="match status" value="1"/>
</dbReference>
<dbReference type="InterPro" id="IPR027417">
    <property type="entry name" value="P-loop_NTPase"/>
</dbReference>
<dbReference type="InterPro" id="IPR025669">
    <property type="entry name" value="AAA_dom"/>
</dbReference>
<sequence length="248" mass="27582">MQTLALYNLKGGVGKSAAAVNLAYLAAADGYSTLLWDLDPQAAATWYFDIKTEDGKTKKVVEGNTPIGRLAKPTPYDNLGVIPADFSSRYLDIMLKKVVPPREALKRLLKPFGEQYSLIVLDCAPSISHLADNVFTAADLVLAPVVPTFLSLRALEQVQEYFKQEGYENSALRPFYSMADRRRGLHRDLLENRPKSMARSLETVVPYSSTVERMGEHRAPIPAFAPSDDAALIAYAELWLETKKLLKF</sequence>
<organism evidence="2 3">
    <name type="scientific">Stenotrophobium rhamnosiphilum</name>
    <dbReference type="NCBI Taxonomy" id="2029166"/>
    <lineage>
        <taxon>Bacteria</taxon>
        <taxon>Pseudomonadati</taxon>
        <taxon>Pseudomonadota</taxon>
        <taxon>Gammaproteobacteria</taxon>
        <taxon>Nevskiales</taxon>
        <taxon>Nevskiaceae</taxon>
        <taxon>Stenotrophobium</taxon>
    </lineage>
</organism>
<dbReference type="InterPro" id="IPR050678">
    <property type="entry name" value="DNA_Partitioning_ATPase"/>
</dbReference>
<dbReference type="EMBL" id="QANS01000003">
    <property type="protein sequence ID" value="PTU31374.1"/>
    <property type="molecule type" value="Genomic_DNA"/>
</dbReference>
<evidence type="ECO:0000313" key="2">
    <source>
        <dbReference type="EMBL" id="PTU31374.1"/>
    </source>
</evidence>